<dbReference type="PANTHER" id="PTHR10638:SF20">
    <property type="entry name" value="AMINE OXIDASE"/>
    <property type="match status" value="1"/>
</dbReference>
<dbReference type="GO" id="GO:0008131">
    <property type="term" value="F:primary methylamine oxidase activity"/>
    <property type="evidence" value="ECO:0007669"/>
    <property type="project" value="InterPro"/>
</dbReference>
<keyword evidence="13" id="KW-1185">Reference proteome</keyword>
<comment type="PTM">
    <text evidence="7 8">Topaquinone (TPQ) is generated by copper-dependent autoxidation of a specific tyrosyl residue.</text>
</comment>
<dbReference type="InterPro" id="IPR016182">
    <property type="entry name" value="Cu_amine_oxidase_N-reg"/>
</dbReference>
<dbReference type="EMBL" id="GL698525">
    <property type="protein sequence ID" value="EFY87548.1"/>
    <property type="molecule type" value="Genomic_DNA"/>
</dbReference>
<dbReference type="GO" id="GO:0005507">
    <property type="term" value="F:copper ion binding"/>
    <property type="evidence" value="ECO:0007669"/>
    <property type="project" value="InterPro"/>
</dbReference>
<proteinExistence type="inferred from homology"/>
<evidence type="ECO:0000256" key="1">
    <source>
        <dbReference type="ARBA" id="ARBA00001935"/>
    </source>
</evidence>
<name>E9E944_METAQ</name>
<dbReference type="InParanoid" id="E9E944"/>
<dbReference type="OMA" id="CMFEIDK"/>
<comment type="cofactor">
    <cofactor evidence="8">
        <name>Cu cation</name>
        <dbReference type="ChEBI" id="CHEBI:23378"/>
    </cofactor>
    <text evidence="8">Contains 1 topaquinone per subunit.</text>
</comment>
<feature type="domain" description="DUF1965" evidence="11">
    <location>
        <begin position="264"/>
        <end position="332"/>
    </location>
</feature>
<evidence type="ECO:0000256" key="8">
    <source>
        <dbReference type="RuleBase" id="RU000672"/>
    </source>
</evidence>
<dbReference type="Proteomes" id="UP000002499">
    <property type="component" value="Unassembled WGS sequence"/>
</dbReference>
<keyword evidence="6 8" id="KW-0186">Copper</keyword>
<keyword evidence="9" id="KW-0732">Signal</keyword>
<feature type="signal peptide" evidence="9">
    <location>
        <begin position="1"/>
        <end position="19"/>
    </location>
</feature>
<protein>
    <recommendedName>
        <fullName evidence="8">Amine oxidase</fullName>
        <ecNumber evidence="8">1.4.3.-</ecNumber>
    </recommendedName>
</protein>
<evidence type="ECO:0000256" key="3">
    <source>
        <dbReference type="ARBA" id="ARBA00022723"/>
    </source>
</evidence>
<dbReference type="InterPro" id="IPR036460">
    <property type="entry name" value="Cu_amine_oxidase_C_sf"/>
</dbReference>
<evidence type="ECO:0000259" key="10">
    <source>
        <dbReference type="Pfam" id="PF01179"/>
    </source>
</evidence>
<feature type="chain" id="PRO_5003238638" description="Amine oxidase" evidence="9">
    <location>
        <begin position="20"/>
        <end position="607"/>
    </location>
</feature>
<dbReference type="EC" id="1.4.3.-" evidence="8"/>
<evidence type="ECO:0000313" key="12">
    <source>
        <dbReference type="EMBL" id="EFY87548.1"/>
    </source>
</evidence>
<dbReference type="InterPro" id="IPR015798">
    <property type="entry name" value="Cu_amine_oxidase_C"/>
</dbReference>
<dbReference type="AlphaFoldDB" id="E9E944"/>
<evidence type="ECO:0000256" key="9">
    <source>
        <dbReference type="SAM" id="SignalP"/>
    </source>
</evidence>
<keyword evidence="4 7" id="KW-0801">TPQ</keyword>
<evidence type="ECO:0000256" key="2">
    <source>
        <dbReference type="ARBA" id="ARBA00007983"/>
    </source>
</evidence>
<dbReference type="STRING" id="655827.E9E944"/>
<dbReference type="Pfam" id="PF01179">
    <property type="entry name" value="Cu_amine_oxid"/>
    <property type="match status" value="1"/>
</dbReference>
<dbReference type="GO" id="GO:0009308">
    <property type="term" value="P:amine metabolic process"/>
    <property type="evidence" value="ECO:0007669"/>
    <property type="project" value="UniProtKB-UniRule"/>
</dbReference>
<dbReference type="InterPro" id="IPR015328">
    <property type="entry name" value="DUF1965"/>
</dbReference>
<evidence type="ECO:0000313" key="13">
    <source>
        <dbReference type="Proteomes" id="UP000002499"/>
    </source>
</evidence>
<dbReference type="HOGENOM" id="CLU_015739_0_0_1"/>
<keyword evidence="3 8" id="KW-0479">Metal-binding</keyword>
<dbReference type="Pfam" id="PF09248">
    <property type="entry name" value="DUF1965"/>
    <property type="match status" value="1"/>
</dbReference>
<reference evidence="12 13" key="1">
    <citation type="journal article" date="2011" name="PLoS Genet.">
        <title>Genome sequencing and comparative transcriptomics of the model entomopathogenic fungi Metarhizium anisopliae and M. acridum.</title>
        <authorList>
            <person name="Gao Q."/>
            <person name="Jin K."/>
            <person name="Ying S.H."/>
            <person name="Zhang Y."/>
            <person name="Xiao G."/>
            <person name="Shang Y."/>
            <person name="Duan Z."/>
            <person name="Hu X."/>
            <person name="Xie X.Q."/>
            <person name="Zhou G."/>
            <person name="Peng G."/>
            <person name="Luo Z."/>
            <person name="Huang W."/>
            <person name="Wang B."/>
            <person name="Fang W."/>
            <person name="Wang S."/>
            <person name="Zhong Y."/>
            <person name="Ma L.J."/>
            <person name="St Leger R.J."/>
            <person name="Zhao G.P."/>
            <person name="Pei Y."/>
            <person name="Feng M.G."/>
            <person name="Xia Y."/>
            <person name="Wang C."/>
        </authorList>
    </citation>
    <scope>NUCLEOTIDE SEQUENCE [LARGE SCALE GENOMIC DNA]</scope>
    <source>
        <strain evidence="12 13">CQMa 102</strain>
    </source>
</reference>
<feature type="domain" description="Copper amine oxidase catalytic" evidence="10">
    <location>
        <begin position="364"/>
        <end position="607"/>
    </location>
</feature>
<feature type="modified residue" description="2',4',5'-topaquinone" evidence="7">
    <location>
        <position position="402"/>
    </location>
</feature>
<sequence>MMSTFVSSMLALINWLCSAANPSSCGCNKWGASPFRAERAPITPVHHLCESRQPSVSAPHPNIWGDLSDEEAAGVIDLLHRHSTGLNLTTEDSAGSWDNRMYVASSVNIITLAAYTWSMCCSLLVELLAPNKSDTLPFLNNKTTTPPPRCARATLMFGATPNPYLQDYIIGPLPVANNTQVRPLQFLYNNAGKGKVAVDFADRSAVDHYVNDVGMSVADITKHLWDGTLDDTLGLLPIFPPWKENGRLILWSGFVNNPTSTFDSETILPLGLYFGVDVMGRDPSKWSVIGWYYDGKYYPTTKAFRAAAASSNFTILGANSDGPWAQIDKQGNPMKFDHLPPPTAVMPGSNRFSVDAKENYVEWSLFEFDQGYPIQRHSTANYTSVTKNIAFTLRSISTIGNYDYMFSYNFFLDGSIEVSVRASGYIHGGFSANNEEYGWKIHDNLSGSMHDHVLTYKADIDVLGEKNSLQKVEFVPAAIEYPWSNGAKRNTMKLNKSFIQDENGAKINWAPNGAAMYAIVNKEAKNEFGEYPGYRFTPATSNVIFLTISNSSNVMNAVNFADHHFYVTKQKDTEAQGTHPYNVLNPADPLIDFAKFFNGESLDQEDL</sequence>
<dbReference type="OrthoDB" id="3341590at2759"/>
<comment type="similarity">
    <text evidence="2 8">Belongs to the copper/topaquinone oxidase family.</text>
</comment>
<dbReference type="InterPro" id="IPR000269">
    <property type="entry name" value="Cu_amine_oxidase"/>
</dbReference>
<evidence type="ECO:0000256" key="4">
    <source>
        <dbReference type="ARBA" id="ARBA00022772"/>
    </source>
</evidence>
<organism evidence="13">
    <name type="scientific">Metarhizium acridum (strain CQMa 102)</name>
    <dbReference type="NCBI Taxonomy" id="655827"/>
    <lineage>
        <taxon>Eukaryota</taxon>
        <taxon>Fungi</taxon>
        <taxon>Dikarya</taxon>
        <taxon>Ascomycota</taxon>
        <taxon>Pezizomycotina</taxon>
        <taxon>Sordariomycetes</taxon>
        <taxon>Hypocreomycetidae</taxon>
        <taxon>Hypocreales</taxon>
        <taxon>Clavicipitaceae</taxon>
        <taxon>Metarhizium</taxon>
    </lineage>
</organism>
<evidence type="ECO:0000256" key="6">
    <source>
        <dbReference type="ARBA" id="ARBA00023008"/>
    </source>
</evidence>
<accession>E9E944</accession>
<evidence type="ECO:0000259" key="11">
    <source>
        <dbReference type="Pfam" id="PF09248"/>
    </source>
</evidence>
<dbReference type="PANTHER" id="PTHR10638">
    <property type="entry name" value="COPPER AMINE OXIDASE"/>
    <property type="match status" value="1"/>
</dbReference>
<dbReference type="eggNOG" id="KOG1186">
    <property type="taxonomic scope" value="Eukaryota"/>
</dbReference>
<evidence type="ECO:0000256" key="7">
    <source>
        <dbReference type="PIRSR" id="PIRSR600269-51"/>
    </source>
</evidence>
<evidence type="ECO:0000256" key="5">
    <source>
        <dbReference type="ARBA" id="ARBA00023002"/>
    </source>
</evidence>
<dbReference type="GO" id="GO:0005886">
    <property type="term" value="C:plasma membrane"/>
    <property type="evidence" value="ECO:0007669"/>
    <property type="project" value="TreeGrafter"/>
</dbReference>
<dbReference type="Gene3D" id="2.70.98.20">
    <property type="entry name" value="Copper amine oxidase, catalytic domain"/>
    <property type="match status" value="1"/>
</dbReference>
<dbReference type="Gene3D" id="3.10.450.40">
    <property type="match status" value="2"/>
</dbReference>
<dbReference type="SUPFAM" id="SSF49998">
    <property type="entry name" value="Amine oxidase catalytic domain"/>
    <property type="match status" value="1"/>
</dbReference>
<keyword evidence="5 8" id="KW-0560">Oxidoreductase</keyword>
<dbReference type="GO" id="GO:0048038">
    <property type="term" value="F:quinone binding"/>
    <property type="evidence" value="ECO:0007669"/>
    <property type="project" value="InterPro"/>
</dbReference>
<dbReference type="SUPFAM" id="SSF54416">
    <property type="entry name" value="Amine oxidase N-terminal region"/>
    <property type="match status" value="2"/>
</dbReference>
<gene>
    <name evidence="12" type="ORF">MAC_06392</name>
</gene>
<comment type="cofactor">
    <cofactor evidence="1">
        <name>Cu cation</name>
        <dbReference type="ChEBI" id="CHEBI:23378"/>
    </cofactor>
</comment>